<keyword evidence="5" id="KW-1185">Reference proteome</keyword>
<dbReference type="Proteomes" id="UP000092461">
    <property type="component" value="Unassembled WGS sequence"/>
</dbReference>
<dbReference type="GO" id="GO:0016020">
    <property type="term" value="C:membrane"/>
    <property type="evidence" value="ECO:0007669"/>
    <property type="project" value="UniProtKB-SubCell"/>
</dbReference>
<feature type="domain" description="PH" evidence="3">
    <location>
        <begin position="81"/>
        <end position="196"/>
    </location>
</feature>
<dbReference type="Gene3D" id="2.30.29.30">
    <property type="entry name" value="Pleckstrin-homology domain (PH domain)/Phosphotyrosine-binding domain (PTB)"/>
    <property type="match status" value="1"/>
</dbReference>
<evidence type="ECO:0000256" key="1">
    <source>
        <dbReference type="ARBA" id="ARBA00004370"/>
    </source>
</evidence>
<dbReference type="AlphaFoldDB" id="A0A1B0CLU6"/>
<comment type="subcellular location">
    <subcellularLocation>
        <location evidence="1">Membrane</location>
    </subcellularLocation>
</comment>
<protein>
    <recommendedName>
        <fullName evidence="3">PH domain-containing protein</fullName>
    </recommendedName>
</protein>
<dbReference type="PROSITE" id="PS50003">
    <property type="entry name" value="PH_DOMAIN"/>
    <property type="match status" value="1"/>
</dbReference>
<organism evidence="4 5">
    <name type="scientific">Lutzomyia longipalpis</name>
    <name type="common">Sand fly</name>
    <dbReference type="NCBI Taxonomy" id="7200"/>
    <lineage>
        <taxon>Eukaryota</taxon>
        <taxon>Metazoa</taxon>
        <taxon>Ecdysozoa</taxon>
        <taxon>Arthropoda</taxon>
        <taxon>Hexapoda</taxon>
        <taxon>Insecta</taxon>
        <taxon>Pterygota</taxon>
        <taxon>Neoptera</taxon>
        <taxon>Endopterygota</taxon>
        <taxon>Diptera</taxon>
        <taxon>Nematocera</taxon>
        <taxon>Psychodoidea</taxon>
        <taxon>Psychodidae</taxon>
        <taxon>Lutzomyia</taxon>
        <taxon>Lutzomyia</taxon>
    </lineage>
</organism>
<dbReference type="Pfam" id="PF00169">
    <property type="entry name" value="PH"/>
    <property type="match status" value="1"/>
</dbReference>
<dbReference type="PANTHER" id="PTHR14309">
    <property type="entry name" value="EXPRESSED PROTEIN"/>
    <property type="match status" value="1"/>
</dbReference>
<evidence type="ECO:0000313" key="4">
    <source>
        <dbReference type="EnsemblMetazoa" id="LLOJ005583-PA"/>
    </source>
</evidence>
<dbReference type="SMART" id="SM00233">
    <property type="entry name" value="PH"/>
    <property type="match status" value="1"/>
</dbReference>
<dbReference type="PANTHER" id="PTHR14309:SF12">
    <property type="entry name" value="PH DOMAIN-CONTAINING PROTEIN"/>
    <property type="match status" value="1"/>
</dbReference>
<dbReference type="InterPro" id="IPR039680">
    <property type="entry name" value="PLEKHB1/2"/>
</dbReference>
<dbReference type="EMBL" id="AJWK01017617">
    <property type="status" value="NOT_ANNOTATED_CDS"/>
    <property type="molecule type" value="Genomic_DNA"/>
</dbReference>
<dbReference type="EnsemblMetazoa" id="LLOJ005583-RA">
    <property type="protein sequence ID" value="LLOJ005583-PA"/>
    <property type="gene ID" value="LLOJ005583"/>
</dbReference>
<evidence type="ECO:0000259" key="3">
    <source>
        <dbReference type="PROSITE" id="PS50003"/>
    </source>
</evidence>
<dbReference type="InterPro" id="IPR011993">
    <property type="entry name" value="PH-like_dom_sf"/>
</dbReference>
<dbReference type="SUPFAM" id="SSF50729">
    <property type="entry name" value="PH domain-like"/>
    <property type="match status" value="1"/>
</dbReference>
<evidence type="ECO:0000256" key="2">
    <source>
        <dbReference type="ARBA" id="ARBA00023136"/>
    </source>
</evidence>
<dbReference type="VEuPathDB" id="VectorBase:LLONM1_001386"/>
<sequence>MKETYVTINKSAKASHKIPCGAPFVSCPRKRLRALKYIAEMFSMCSKALPNTPTIRTKVDRTEVTTNYDNNKEQYASTAGKQIKGGYLLRYKRQLLWNRWEEEWVVLYDDSTMAWFTEPGRSSPAGKILVKEAPEMLAIAHWTGQIPRRPPLPSNCTVSQLIALGSRRKKSKVYWMLAKSEEEVGEWISAISKTVCKLYLLSKTFFFNLKLQKRNENVRYFFK</sequence>
<dbReference type="VEuPathDB" id="VectorBase:LLOJ005583"/>
<dbReference type="FunFam" id="2.30.29.30:FF:000503">
    <property type="entry name" value="Uncharacterized protein, isoform A"/>
    <property type="match status" value="1"/>
</dbReference>
<reference evidence="4" key="1">
    <citation type="submission" date="2020-05" db="UniProtKB">
        <authorList>
            <consortium name="EnsemblMetazoa"/>
        </authorList>
    </citation>
    <scope>IDENTIFICATION</scope>
    <source>
        <strain evidence="4">Jacobina</strain>
    </source>
</reference>
<dbReference type="InterPro" id="IPR001849">
    <property type="entry name" value="PH_domain"/>
</dbReference>
<accession>A0A1B0CLU6</accession>
<name>A0A1B0CLU6_LUTLO</name>
<dbReference type="GO" id="GO:0045595">
    <property type="term" value="P:regulation of cell differentiation"/>
    <property type="evidence" value="ECO:0007669"/>
    <property type="project" value="TreeGrafter"/>
</dbReference>
<proteinExistence type="predicted"/>
<keyword evidence="2" id="KW-0472">Membrane</keyword>
<evidence type="ECO:0000313" key="5">
    <source>
        <dbReference type="Proteomes" id="UP000092461"/>
    </source>
</evidence>